<dbReference type="Proteomes" id="UP001443914">
    <property type="component" value="Unassembled WGS sequence"/>
</dbReference>
<evidence type="ECO:0000256" key="1">
    <source>
        <dbReference type="ARBA" id="ARBA00022801"/>
    </source>
</evidence>
<organism evidence="6 7">
    <name type="scientific">Saponaria officinalis</name>
    <name type="common">Common soapwort</name>
    <name type="synonym">Lychnis saponaria</name>
    <dbReference type="NCBI Taxonomy" id="3572"/>
    <lineage>
        <taxon>Eukaryota</taxon>
        <taxon>Viridiplantae</taxon>
        <taxon>Streptophyta</taxon>
        <taxon>Embryophyta</taxon>
        <taxon>Tracheophyta</taxon>
        <taxon>Spermatophyta</taxon>
        <taxon>Magnoliopsida</taxon>
        <taxon>eudicotyledons</taxon>
        <taxon>Gunneridae</taxon>
        <taxon>Pentapetalae</taxon>
        <taxon>Caryophyllales</taxon>
        <taxon>Caryophyllaceae</taxon>
        <taxon>Caryophylleae</taxon>
        <taxon>Saponaria</taxon>
    </lineage>
</organism>
<dbReference type="PROSITE" id="PS51192">
    <property type="entry name" value="HELICASE_ATP_BIND_1"/>
    <property type="match status" value="1"/>
</dbReference>
<dbReference type="AlphaFoldDB" id="A0AAW1KVP4"/>
<keyword evidence="4" id="KW-0732">Signal</keyword>
<dbReference type="EMBL" id="JBDFQZ010000005">
    <property type="protein sequence ID" value="KAK9724888.1"/>
    <property type="molecule type" value="Genomic_DNA"/>
</dbReference>
<proteinExistence type="predicted"/>
<evidence type="ECO:0000313" key="6">
    <source>
        <dbReference type="EMBL" id="KAK9724888.1"/>
    </source>
</evidence>
<keyword evidence="3" id="KW-0694">RNA-binding</keyword>
<reference evidence="6" key="1">
    <citation type="submission" date="2024-03" db="EMBL/GenBank/DDBJ databases">
        <title>WGS assembly of Saponaria officinalis var. Norfolk2.</title>
        <authorList>
            <person name="Jenkins J."/>
            <person name="Shu S."/>
            <person name="Grimwood J."/>
            <person name="Barry K."/>
            <person name="Goodstein D."/>
            <person name="Schmutz J."/>
            <person name="Leebens-Mack J."/>
            <person name="Osbourn A."/>
        </authorList>
    </citation>
    <scope>NUCLEOTIDE SEQUENCE [LARGE SCALE GENOMIC DNA]</scope>
    <source>
        <strain evidence="6">JIC</strain>
    </source>
</reference>
<gene>
    <name evidence="6" type="ORF">RND81_05G106100</name>
</gene>
<keyword evidence="1" id="KW-0378">Hydrolase</keyword>
<dbReference type="Pfam" id="PF00270">
    <property type="entry name" value="DEAD"/>
    <property type="match status" value="1"/>
</dbReference>
<dbReference type="GO" id="GO:0004386">
    <property type="term" value="F:helicase activity"/>
    <property type="evidence" value="ECO:0007669"/>
    <property type="project" value="UniProtKB-KW"/>
</dbReference>
<evidence type="ECO:0000256" key="2">
    <source>
        <dbReference type="ARBA" id="ARBA00022806"/>
    </source>
</evidence>
<sequence length="148" mass="16136">MITYIWFFIQAACIPSILLGKDTVVAAETGSGKTHGYLVPLLEKLLCAVETSNDEAPNRGKRFSSQLSLILCPNVMLCEQVVRMASCLCDDNGEPLFVAAALCGKQGWPHKRPDIIVHASRTLKLSLCCRPGEKPSTELCARCQTRGV</sequence>
<feature type="domain" description="Helicase ATP-binding" evidence="5">
    <location>
        <begin position="14"/>
        <end position="83"/>
    </location>
</feature>
<keyword evidence="2" id="KW-0067">ATP-binding</keyword>
<dbReference type="GO" id="GO:0005524">
    <property type="term" value="F:ATP binding"/>
    <property type="evidence" value="ECO:0007669"/>
    <property type="project" value="InterPro"/>
</dbReference>
<protein>
    <recommendedName>
        <fullName evidence="5">Helicase ATP-binding domain-containing protein</fullName>
    </recommendedName>
</protein>
<dbReference type="GO" id="GO:0003723">
    <property type="term" value="F:RNA binding"/>
    <property type="evidence" value="ECO:0007669"/>
    <property type="project" value="UniProtKB-KW"/>
</dbReference>
<feature type="signal peptide" evidence="4">
    <location>
        <begin position="1"/>
        <end position="27"/>
    </location>
</feature>
<dbReference type="GO" id="GO:0016787">
    <property type="term" value="F:hydrolase activity"/>
    <property type="evidence" value="ECO:0007669"/>
    <property type="project" value="UniProtKB-KW"/>
</dbReference>
<keyword evidence="7" id="KW-1185">Reference proteome</keyword>
<name>A0AAW1KVP4_SAPOF</name>
<keyword evidence="2" id="KW-0547">Nucleotide-binding</keyword>
<accession>A0AAW1KVP4</accession>
<keyword evidence="2" id="KW-0347">Helicase</keyword>
<dbReference type="InterPro" id="IPR011545">
    <property type="entry name" value="DEAD/DEAH_box_helicase_dom"/>
</dbReference>
<dbReference type="InterPro" id="IPR014001">
    <property type="entry name" value="Helicase_ATP-bd"/>
</dbReference>
<dbReference type="PANTHER" id="PTHR47958">
    <property type="entry name" value="ATP-DEPENDENT RNA HELICASE DBP3"/>
    <property type="match status" value="1"/>
</dbReference>
<dbReference type="InterPro" id="IPR027417">
    <property type="entry name" value="P-loop_NTPase"/>
</dbReference>
<evidence type="ECO:0000256" key="4">
    <source>
        <dbReference type="SAM" id="SignalP"/>
    </source>
</evidence>
<dbReference type="Gene3D" id="3.40.50.300">
    <property type="entry name" value="P-loop containing nucleotide triphosphate hydrolases"/>
    <property type="match status" value="1"/>
</dbReference>
<feature type="chain" id="PRO_5043766228" description="Helicase ATP-binding domain-containing protein" evidence="4">
    <location>
        <begin position="28"/>
        <end position="148"/>
    </location>
</feature>
<evidence type="ECO:0000256" key="3">
    <source>
        <dbReference type="ARBA" id="ARBA00022884"/>
    </source>
</evidence>
<dbReference type="SUPFAM" id="SSF52540">
    <property type="entry name" value="P-loop containing nucleoside triphosphate hydrolases"/>
    <property type="match status" value="1"/>
</dbReference>
<evidence type="ECO:0000313" key="7">
    <source>
        <dbReference type="Proteomes" id="UP001443914"/>
    </source>
</evidence>
<comment type="caution">
    <text evidence="6">The sequence shown here is derived from an EMBL/GenBank/DDBJ whole genome shotgun (WGS) entry which is preliminary data.</text>
</comment>
<evidence type="ECO:0000259" key="5">
    <source>
        <dbReference type="PROSITE" id="PS51192"/>
    </source>
</evidence>